<feature type="transmembrane region" description="Helical" evidence="1">
    <location>
        <begin position="7"/>
        <end position="28"/>
    </location>
</feature>
<keyword evidence="1" id="KW-1133">Transmembrane helix</keyword>
<evidence type="ECO:0000256" key="1">
    <source>
        <dbReference type="SAM" id="Phobius"/>
    </source>
</evidence>
<name>A0AAW7J1S2_9LACT</name>
<evidence type="ECO:0000313" key="2">
    <source>
        <dbReference type="EMBL" id="MDM7547967.1"/>
    </source>
</evidence>
<dbReference type="RefSeq" id="WP_259760579.1">
    <property type="nucleotide sequence ID" value="NZ_JAUCAE010000050.1"/>
</dbReference>
<keyword evidence="1" id="KW-0812">Transmembrane</keyword>
<dbReference type="AlphaFoldDB" id="A0AAW7J1S2"/>
<comment type="caution">
    <text evidence="2">The sequence shown here is derived from an EMBL/GenBank/DDBJ whole genome shotgun (WGS) entry which is preliminary data.</text>
</comment>
<proteinExistence type="predicted"/>
<dbReference type="EMBL" id="JAUCAE010000050">
    <property type="protein sequence ID" value="MDM7547967.1"/>
    <property type="molecule type" value="Genomic_DNA"/>
</dbReference>
<evidence type="ECO:0000313" key="3">
    <source>
        <dbReference type="Proteomes" id="UP001240905"/>
    </source>
</evidence>
<reference evidence="2" key="1">
    <citation type="submission" date="2023-06" db="EMBL/GenBank/DDBJ databases">
        <title>Draft Genome Sequences of lactic acid bacteria strains isolated from fermented milk products.</title>
        <authorList>
            <person name="Elcheninov A.G."/>
            <person name="Klyukina A."/>
            <person name="Zayulina K.S."/>
            <person name="Gavirova L.A."/>
            <person name="Shcherbakova P.A."/>
            <person name="Shestakov A.I."/>
            <person name="Kublanov I.V."/>
            <person name="Kochetkova T.V."/>
        </authorList>
    </citation>
    <scope>NUCLEOTIDE SEQUENCE</scope>
    <source>
        <strain evidence="2">TOM.142</strain>
    </source>
</reference>
<keyword evidence="1" id="KW-0472">Membrane</keyword>
<feature type="transmembrane region" description="Helical" evidence="1">
    <location>
        <begin position="106"/>
        <end position="125"/>
    </location>
</feature>
<sequence>MATIQKYLKIIANIFLVMISILLIISSYSSWKEQREFSRGEKRMAIAKIKVDSHHVKTYNFSENPYGVDASQSKFRNGDAVKIYFLKHKPYVVSENPYIVHSAPEIIAPIIWSVILGTIPIYNILRKKE</sequence>
<accession>A0AAW7J1S2</accession>
<evidence type="ECO:0008006" key="4">
    <source>
        <dbReference type="Google" id="ProtNLM"/>
    </source>
</evidence>
<organism evidence="2 3">
    <name type="scientific">Lactococcus lactis</name>
    <dbReference type="NCBI Taxonomy" id="1358"/>
    <lineage>
        <taxon>Bacteria</taxon>
        <taxon>Bacillati</taxon>
        <taxon>Bacillota</taxon>
        <taxon>Bacilli</taxon>
        <taxon>Lactobacillales</taxon>
        <taxon>Streptococcaceae</taxon>
        <taxon>Lactococcus</taxon>
    </lineage>
</organism>
<dbReference type="Proteomes" id="UP001240905">
    <property type="component" value="Unassembled WGS sequence"/>
</dbReference>
<gene>
    <name evidence="2" type="ORF">QUD52_13305</name>
</gene>
<protein>
    <recommendedName>
        <fullName evidence="4">DUF3592 domain-containing protein</fullName>
    </recommendedName>
</protein>